<dbReference type="Proteomes" id="UP001595868">
    <property type="component" value="Unassembled WGS sequence"/>
</dbReference>
<dbReference type="EMBL" id="JBHSBN010000022">
    <property type="protein sequence ID" value="MFC4109295.1"/>
    <property type="molecule type" value="Genomic_DNA"/>
</dbReference>
<evidence type="ECO:0000256" key="1">
    <source>
        <dbReference type="SAM" id="MobiDB-lite"/>
    </source>
</evidence>
<accession>A0ABV8KTV5</accession>
<dbReference type="RefSeq" id="WP_377550505.1">
    <property type="nucleotide sequence ID" value="NZ_JBHSBN010000022.1"/>
</dbReference>
<dbReference type="Pfam" id="PF20120">
    <property type="entry name" value="DUF6510"/>
    <property type="match status" value="1"/>
</dbReference>
<reference evidence="3" key="1">
    <citation type="journal article" date="2019" name="Int. J. Syst. Evol. Microbiol.">
        <title>The Global Catalogue of Microorganisms (GCM) 10K type strain sequencing project: providing services to taxonomists for standard genome sequencing and annotation.</title>
        <authorList>
            <consortium name="The Broad Institute Genomics Platform"/>
            <consortium name="The Broad Institute Genome Sequencing Center for Infectious Disease"/>
            <person name="Wu L."/>
            <person name="Ma J."/>
        </authorList>
    </citation>
    <scope>NUCLEOTIDE SEQUENCE [LARGE SCALE GENOMIC DNA]</scope>
    <source>
        <strain evidence="3">2902at01</strain>
    </source>
</reference>
<evidence type="ECO:0000313" key="2">
    <source>
        <dbReference type="EMBL" id="MFC4109295.1"/>
    </source>
</evidence>
<sequence>MIDEQYLDGNQLAGPLRDVFAVEVSAADCRCASCGLTGPLATLRVYAHAPGLVARCPGCGEVMLRLVRAPTDAWLDLRGSVFLRIPLPPDPVGPVEADRRLVGEPVRGLPNPLDG</sequence>
<proteinExistence type="predicted"/>
<gene>
    <name evidence="2" type="ORF">ACFOX0_25615</name>
</gene>
<name>A0ABV8KTV5_9ACTN</name>
<evidence type="ECO:0000313" key="3">
    <source>
        <dbReference type="Proteomes" id="UP001595868"/>
    </source>
</evidence>
<keyword evidence="3" id="KW-1185">Reference proteome</keyword>
<protein>
    <submittedName>
        <fullName evidence="2">DUF6510 family protein</fullName>
    </submittedName>
</protein>
<feature type="region of interest" description="Disordered" evidence="1">
    <location>
        <begin position="94"/>
        <end position="115"/>
    </location>
</feature>
<comment type="caution">
    <text evidence="2">The sequence shown here is derived from an EMBL/GenBank/DDBJ whole genome shotgun (WGS) entry which is preliminary data.</text>
</comment>
<dbReference type="InterPro" id="IPR045423">
    <property type="entry name" value="DUF6510"/>
</dbReference>
<organism evidence="2 3">
    <name type="scientific">Micromonospora zhanjiangensis</name>
    <dbReference type="NCBI Taxonomy" id="1522057"/>
    <lineage>
        <taxon>Bacteria</taxon>
        <taxon>Bacillati</taxon>
        <taxon>Actinomycetota</taxon>
        <taxon>Actinomycetes</taxon>
        <taxon>Micromonosporales</taxon>
        <taxon>Micromonosporaceae</taxon>
        <taxon>Micromonospora</taxon>
    </lineage>
</organism>